<dbReference type="AlphaFoldDB" id="A0AAW4ZJZ5"/>
<dbReference type="GO" id="GO:0016757">
    <property type="term" value="F:glycosyltransferase activity"/>
    <property type="evidence" value="ECO:0007669"/>
    <property type="project" value="UniProtKB-KW"/>
</dbReference>
<gene>
    <name evidence="3" type="ORF">K0H07_28370</name>
</gene>
<proteinExistence type="predicted"/>
<dbReference type="PANTHER" id="PTHR45947">
    <property type="entry name" value="SULFOQUINOVOSYL TRANSFERASE SQD2"/>
    <property type="match status" value="1"/>
</dbReference>
<dbReference type="Gene3D" id="3.40.50.2000">
    <property type="entry name" value="Glycogen Phosphorylase B"/>
    <property type="match status" value="2"/>
</dbReference>
<dbReference type="Pfam" id="PF13439">
    <property type="entry name" value="Glyco_transf_4"/>
    <property type="match status" value="1"/>
</dbReference>
<organism evidence="3 4">
    <name type="scientific">Bacteroides thetaiotaomicron</name>
    <dbReference type="NCBI Taxonomy" id="818"/>
    <lineage>
        <taxon>Bacteria</taxon>
        <taxon>Pseudomonadati</taxon>
        <taxon>Bacteroidota</taxon>
        <taxon>Bacteroidia</taxon>
        <taxon>Bacteroidales</taxon>
        <taxon>Bacteroidaceae</taxon>
        <taxon>Bacteroides</taxon>
    </lineage>
</organism>
<feature type="domain" description="Glycosyl transferase family 1" evidence="1">
    <location>
        <begin position="194"/>
        <end position="312"/>
    </location>
</feature>
<evidence type="ECO:0000313" key="3">
    <source>
        <dbReference type="EMBL" id="MCE9241041.1"/>
    </source>
</evidence>
<keyword evidence="3" id="KW-0328">Glycosyltransferase</keyword>
<feature type="domain" description="Glycosyltransferase subfamily 4-like N-terminal" evidence="2">
    <location>
        <begin position="16"/>
        <end position="183"/>
    </location>
</feature>
<dbReference type="Pfam" id="PF00534">
    <property type="entry name" value="Glycos_transf_1"/>
    <property type="match status" value="1"/>
</dbReference>
<dbReference type="Proteomes" id="UP001200544">
    <property type="component" value="Unassembled WGS sequence"/>
</dbReference>
<dbReference type="SUPFAM" id="SSF53756">
    <property type="entry name" value="UDP-Glycosyltransferase/glycogen phosphorylase"/>
    <property type="match status" value="1"/>
</dbReference>
<dbReference type="EC" id="2.4.-.-" evidence="3"/>
<protein>
    <submittedName>
        <fullName evidence="3">Glycosyltransferase</fullName>
        <ecNumber evidence="3">2.4.-.-</ecNumber>
    </submittedName>
</protein>
<sequence length="370" mass="42143">MSKTRVVEIIESLSDGGAQSIVKDYATLIDKKEFDLVIFTIYPCTYSANYKQVIDAGVKVVSVYKTYNIWNRIINRICKRYYINKSLSSFIKTFRPDAIHVHSVMLGYLAASSDLLNHTNIFYTCHSLPFRYFGKGHEEEYEAAKKLIENNNMAFIALHDEMRTELNKMFSVNNTVVLKNGVNFLRFCISESNSEIRESISIPVDAFLVGHIGRFADMKNHSFLIDVFSRVLTKKPNAMLLLIGDGELQGKIKEKVNRLGLTDKVVFLSHRTDIPRLLKAMDVFVFPSIYEGLPVSIVESQIAGIRTITSDSVTHECFYKPSLIPLSLKEGEKVWADAIINESLIGPYDRDINEFNMAEVVRSLELMYKS</sequence>
<name>A0AAW4ZJZ5_BACT4</name>
<dbReference type="PANTHER" id="PTHR45947:SF3">
    <property type="entry name" value="SULFOQUINOVOSYL TRANSFERASE SQD2"/>
    <property type="match status" value="1"/>
</dbReference>
<keyword evidence="3" id="KW-0808">Transferase</keyword>
<dbReference type="InterPro" id="IPR050194">
    <property type="entry name" value="Glycosyltransferase_grp1"/>
</dbReference>
<dbReference type="EMBL" id="JAHYQA010000040">
    <property type="protein sequence ID" value="MCE9241041.1"/>
    <property type="molecule type" value="Genomic_DNA"/>
</dbReference>
<dbReference type="RefSeq" id="WP_195381216.1">
    <property type="nucleotide sequence ID" value="NZ_JADMRY010000029.1"/>
</dbReference>
<accession>A0AAW4ZJZ5</accession>
<evidence type="ECO:0000259" key="1">
    <source>
        <dbReference type="Pfam" id="PF00534"/>
    </source>
</evidence>
<dbReference type="InterPro" id="IPR028098">
    <property type="entry name" value="Glyco_trans_4-like_N"/>
</dbReference>
<evidence type="ECO:0000259" key="2">
    <source>
        <dbReference type="Pfam" id="PF13439"/>
    </source>
</evidence>
<reference evidence="3" key="1">
    <citation type="submission" date="2021-07" db="EMBL/GenBank/DDBJ databases">
        <title>Comparative genomics of Bacteroides fragilis group isolates reveals species-dependent resistance mechanisms and validates clinical tools for resistance prediction.</title>
        <authorList>
            <person name="Wallace M.J."/>
            <person name="Jean S."/>
            <person name="Wallace M.A."/>
            <person name="Carey-Ann B.D."/>
            <person name="Dantas G."/>
        </authorList>
    </citation>
    <scope>NUCLEOTIDE SEQUENCE</scope>
    <source>
        <strain evidence="3">BJH_160</strain>
    </source>
</reference>
<dbReference type="InterPro" id="IPR001296">
    <property type="entry name" value="Glyco_trans_1"/>
</dbReference>
<comment type="caution">
    <text evidence="3">The sequence shown here is derived from an EMBL/GenBank/DDBJ whole genome shotgun (WGS) entry which is preliminary data.</text>
</comment>
<evidence type="ECO:0000313" key="4">
    <source>
        <dbReference type="Proteomes" id="UP001200544"/>
    </source>
</evidence>